<dbReference type="InterPro" id="IPR029039">
    <property type="entry name" value="Flavoprotein-like_sf"/>
</dbReference>
<keyword evidence="2" id="KW-1185">Reference proteome</keyword>
<reference evidence="1 2" key="1">
    <citation type="submission" date="2021-11" db="EMBL/GenBank/DDBJ databases">
        <title>Draft genome sequence of Actinomycetospora sp. SF1 isolated from the rhizosphere soil.</title>
        <authorList>
            <person name="Duangmal K."/>
            <person name="Chantavorakit T."/>
        </authorList>
    </citation>
    <scope>NUCLEOTIDE SEQUENCE [LARGE SCALE GENOMIC DNA]</scope>
    <source>
        <strain evidence="1 2">TBRC 5722</strain>
    </source>
</reference>
<sequence>MDAREITTVRRPHLRRAEFGDRLAVWLEQAPACRRGGAGTAVVIVPEYLRAAASDVLADLRRTDWSGTVVAIVGYGGRTRGRHAIEDAREVLDDAGARVLETSLGLDTARVRTEGFDAADVLLRDLLLDDLAAPGPVSTNPCQNTD</sequence>
<dbReference type="RefSeq" id="WP_230731337.1">
    <property type="nucleotide sequence ID" value="NZ_JAJNDB010000001.1"/>
</dbReference>
<name>A0ABS8P507_9PSEU</name>
<dbReference type="Proteomes" id="UP001199469">
    <property type="component" value="Unassembled WGS sequence"/>
</dbReference>
<evidence type="ECO:0000313" key="2">
    <source>
        <dbReference type="Proteomes" id="UP001199469"/>
    </source>
</evidence>
<comment type="caution">
    <text evidence="1">The sequence shown here is derived from an EMBL/GenBank/DDBJ whole genome shotgun (WGS) entry which is preliminary data.</text>
</comment>
<accession>A0ABS8P507</accession>
<organism evidence="1 2">
    <name type="scientific">Actinomycetospora endophytica</name>
    <dbReference type="NCBI Taxonomy" id="2291215"/>
    <lineage>
        <taxon>Bacteria</taxon>
        <taxon>Bacillati</taxon>
        <taxon>Actinomycetota</taxon>
        <taxon>Actinomycetes</taxon>
        <taxon>Pseudonocardiales</taxon>
        <taxon>Pseudonocardiaceae</taxon>
        <taxon>Actinomycetospora</taxon>
    </lineage>
</organism>
<proteinExistence type="predicted"/>
<dbReference type="EMBL" id="JAJNDB010000001">
    <property type="protein sequence ID" value="MCD2193336.1"/>
    <property type="molecule type" value="Genomic_DNA"/>
</dbReference>
<dbReference type="Gene3D" id="3.40.50.360">
    <property type="match status" value="1"/>
</dbReference>
<gene>
    <name evidence="1" type="ORF">LQ327_08040</name>
</gene>
<evidence type="ECO:0000313" key="1">
    <source>
        <dbReference type="EMBL" id="MCD2193336.1"/>
    </source>
</evidence>
<protein>
    <submittedName>
        <fullName evidence="1">Uncharacterized protein</fullName>
    </submittedName>
</protein>
<dbReference type="SUPFAM" id="SSF52218">
    <property type="entry name" value="Flavoproteins"/>
    <property type="match status" value="1"/>
</dbReference>